<dbReference type="InterPro" id="IPR026983">
    <property type="entry name" value="DHC"/>
</dbReference>
<dbReference type="GO" id="GO:0051959">
    <property type="term" value="F:dynein light intermediate chain binding"/>
    <property type="evidence" value="ECO:0007669"/>
    <property type="project" value="InterPro"/>
</dbReference>
<proteinExistence type="predicted"/>
<evidence type="ECO:0000313" key="4">
    <source>
        <dbReference type="Proteomes" id="UP001292094"/>
    </source>
</evidence>
<dbReference type="GO" id="GO:0030286">
    <property type="term" value="C:dynein complex"/>
    <property type="evidence" value="ECO:0007669"/>
    <property type="project" value="InterPro"/>
</dbReference>
<dbReference type="GO" id="GO:0060294">
    <property type="term" value="P:cilium movement involved in cell motility"/>
    <property type="evidence" value="ECO:0007669"/>
    <property type="project" value="TreeGrafter"/>
</dbReference>
<protein>
    <recommendedName>
        <fullName evidence="2">Dynein heavy chain ATP-binding dynein motor region domain-containing protein</fullName>
    </recommendedName>
</protein>
<name>A0AAE1UKH2_9EUCA</name>
<keyword evidence="4" id="KW-1185">Reference proteome</keyword>
<dbReference type="GO" id="GO:0045505">
    <property type="term" value="F:dynein intermediate chain binding"/>
    <property type="evidence" value="ECO:0007669"/>
    <property type="project" value="InterPro"/>
</dbReference>
<dbReference type="EMBL" id="JAWZYT010000582">
    <property type="protein sequence ID" value="KAK4321499.1"/>
    <property type="molecule type" value="Genomic_DNA"/>
</dbReference>
<gene>
    <name evidence="3" type="ORF">Pmani_007695</name>
</gene>
<reference evidence="3" key="1">
    <citation type="submission" date="2023-11" db="EMBL/GenBank/DDBJ databases">
        <title>Genome assemblies of two species of porcelain crab, Petrolisthes cinctipes and Petrolisthes manimaculis (Anomura: Porcellanidae).</title>
        <authorList>
            <person name="Angst P."/>
        </authorList>
    </citation>
    <scope>NUCLEOTIDE SEQUENCE</scope>
    <source>
        <strain evidence="3">PB745_02</strain>
        <tissue evidence="3">Gill</tissue>
    </source>
</reference>
<evidence type="ECO:0000256" key="1">
    <source>
        <dbReference type="SAM" id="MobiDB-lite"/>
    </source>
</evidence>
<dbReference type="Gene3D" id="6.10.140.1060">
    <property type="match status" value="1"/>
</dbReference>
<comment type="caution">
    <text evidence="3">The sequence shown here is derived from an EMBL/GenBank/DDBJ whole genome shotgun (WGS) entry which is preliminary data.</text>
</comment>
<sequence length="433" mass="47778">MSLYHCLQCVRWLTRLYEERGGLAVLQAGDEALPSRVLAAAHTRRPILVLNTPTYLTHNLRKLIDIPFLVMGGEGERPDVLLVLVTGSAAPQLPIELSVHFTRVSFALPPLVLEERLLKENANKLALCSDVFKMEREDLFEQRANLTASLKKDHKALTAVDDNILQKLTQASTALLDNEELLAAFYEAKATSSEFRTRLAESKRTLHKIGNVRDKYRPVATRARLLFSTSTALRRLDPNYVFSFRHFLHAEVLRAAVARQGGRAGDHSDGPVEGYTPPSAPPRPGHGSKGPVEAPRGRISDFNALMLLRLTKPRMLVAGAREVVNSMLGDPSLLWPDLSLSRMLGVEERKLPVLVWTDHGRDVAREEDGEVECCGTGLVLEAGSPTLSIVLDNVVQQGGWVVVQEAESRVVLPTLLEAMTSLDSPDIKVSDES</sequence>
<dbReference type="GO" id="GO:0097729">
    <property type="term" value="C:9+2 motile cilium"/>
    <property type="evidence" value="ECO:0007669"/>
    <property type="project" value="TreeGrafter"/>
</dbReference>
<accession>A0AAE1UKH2</accession>
<dbReference type="InterPro" id="IPR035706">
    <property type="entry name" value="AAA_9"/>
</dbReference>
<evidence type="ECO:0000259" key="2">
    <source>
        <dbReference type="Pfam" id="PF12781"/>
    </source>
</evidence>
<feature type="domain" description="Dynein heavy chain ATP-binding dynein motor region" evidence="2">
    <location>
        <begin position="8"/>
        <end position="194"/>
    </location>
</feature>
<evidence type="ECO:0000313" key="3">
    <source>
        <dbReference type="EMBL" id="KAK4321499.1"/>
    </source>
</evidence>
<feature type="region of interest" description="Disordered" evidence="1">
    <location>
        <begin position="261"/>
        <end position="296"/>
    </location>
</feature>
<dbReference type="AlphaFoldDB" id="A0AAE1UKH2"/>
<dbReference type="GO" id="GO:0008569">
    <property type="term" value="F:minus-end-directed microtubule motor activity"/>
    <property type="evidence" value="ECO:0007669"/>
    <property type="project" value="TreeGrafter"/>
</dbReference>
<dbReference type="Proteomes" id="UP001292094">
    <property type="component" value="Unassembled WGS sequence"/>
</dbReference>
<dbReference type="Pfam" id="PF12781">
    <property type="entry name" value="AAA_9"/>
    <property type="match status" value="1"/>
</dbReference>
<organism evidence="3 4">
    <name type="scientific">Petrolisthes manimaculis</name>
    <dbReference type="NCBI Taxonomy" id="1843537"/>
    <lineage>
        <taxon>Eukaryota</taxon>
        <taxon>Metazoa</taxon>
        <taxon>Ecdysozoa</taxon>
        <taxon>Arthropoda</taxon>
        <taxon>Crustacea</taxon>
        <taxon>Multicrustacea</taxon>
        <taxon>Malacostraca</taxon>
        <taxon>Eumalacostraca</taxon>
        <taxon>Eucarida</taxon>
        <taxon>Decapoda</taxon>
        <taxon>Pleocyemata</taxon>
        <taxon>Anomura</taxon>
        <taxon>Galatheoidea</taxon>
        <taxon>Porcellanidae</taxon>
        <taxon>Petrolisthes</taxon>
    </lineage>
</organism>
<dbReference type="PANTHER" id="PTHR10676:SF339">
    <property type="entry name" value="DYNEIN AXONEMAL HEAVY CHAIN 6"/>
    <property type="match status" value="1"/>
</dbReference>
<dbReference type="PANTHER" id="PTHR10676">
    <property type="entry name" value="DYNEIN HEAVY CHAIN FAMILY PROTEIN"/>
    <property type="match status" value="1"/>
</dbReference>